<dbReference type="RefSeq" id="WP_354698883.1">
    <property type="nucleotide sequence ID" value="NZ_CP114014.1"/>
</dbReference>
<evidence type="ECO:0000313" key="3">
    <source>
        <dbReference type="EMBL" id="XAY07693.1"/>
    </source>
</evidence>
<dbReference type="PANTHER" id="PTHR33371">
    <property type="entry name" value="INTERMEMBRANE PHOSPHOLIPID TRANSPORT SYSTEM BINDING PROTEIN MLAD-RELATED"/>
    <property type="match status" value="1"/>
</dbReference>
<dbReference type="Pfam" id="PF02470">
    <property type="entry name" value="MlaD"/>
    <property type="match status" value="1"/>
</dbReference>
<keyword evidence="1" id="KW-1133">Transmembrane helix</keyword>
<organism evidence="3">
    <name type="scientific">Paraconexibacter sp. AEG42_29</name>
    <dbReference type="NCBI Taxonomy" id="2997339"/>
    <lineage>
        <taxon>Bacteria</taxon>
        <taxon>Bacillati</taxon>
        <taxon>Actinomycetota</taxon>
        <taxon>Thermoleophilia</taxon>
        <taxon>Solirubrobacterales</taxon>
        <taxon>Paraconexibacteraceae</taxon>
        <taxon>Paraconexibacter</taxon>
    </lineage>
</organism>
<dbReference type="KEGG" id="parq:DSM112329_04581"/>
<keyword evidence="1" id="KW-0472">Membrane</keyword>
<name>A0AAU7B1A3_9ACTN</name>
<dbReference type="InterPro" id="IPR052336">
    <property type="entry name" value="MlaD_Phospholipid_Transporter"/>
</dbReference>
<sequence>MTVDTRDRITEGLNATRLRLESKRSLPSLPPILLGVIATLVGGALLFSQLTPTLFKSTREVNVEIDDAFGVLAGVNQVRYRGVPAGTIKKIDRRGTQLVLKLSVRKDFPIYKDARAELRPETPLNDMYLDFVDPGTKAAGELKSGDALPEPRTASNVKINEVLNALQPNTRVRMEQLLDNLGNGLKDRGAGLRNAVAEFTPFVAEAGRISSAVAKHERLMKRLVHNAGILTTALGERQKQVRTLVTAGSATLGALQEGSPDLNQTLAELPSTVNEINASFAAVRGVLGDVDTAVTDLGPVADQLPNALKDVRALNDVLGPAARRLQSPVTKLTPLATSLRPVASDLRASVVALRPQTDSINKITDGLTKCEQGVIGFFQWNSSLSKFGDLTGPIPRGNLAVGVPDVTSSLPTRTPVQNCAGGKTVRGAVPTTGDEG</sequence>
<dbReference type="AlphaFoldDB" id="A0AAU7B1A3"/>
<dbReference type="InterPro" id="IPR003399">
    <property type="entry name" value="Mce/MlaD"/>
</dbReference>
<dbReference type="EMBL" id="CP114014">
    <property type="protein sequence ID" value="XAY07693.1"/>
    <property type="molecule type" value="Genomic_DNA"/>
</dbReference>
<keyword evidence="1" id="KW-0812">Transmembrane</keyword>
<evidence type="ECO:0000259" key="2">
    <source>
        <dbReference type="Pfam" id="PF02470"/>
    </source>
</evidence>
<dbReference type="PANTHER" id="PTHR33371:SF16">
    <property type="entry name" value="MCE-FAMILY PROTEIN MCE3F"/>
    <property type="match status" value="1"/>
</dbReference>
<reference evidence="3" key="1">
    <citation type="submission" date="2022-12" db="EMBL/GenBank/DDBJ databases">
        <title>Paraconexibacter alkalitolerans sp. nov. and Baekduia alba sp. nov., isolated from soil and emended description of the genera Paraconexibacter (Chun et al., 2020) and Baekduia (An et al., 2020).</title>
        <authorList>
            <person name="Vieira S."/>
            <person name="Huber K.J."/>
            <person name="Geppert A."/>
            <person name="Wolf J."/>
            <person name="Neumann-Schaal M."/>
            <person name="Muesken M."/>
            <person name="Overmann J."/>
        </authorList>
    </citation>
    <scope>NUCLEOTIDE SEQUENCE</scope>
    <source>
        <strain evidence="3">AEG42_29</strain>
    </source>
</reference>
<gene>
    <name evidence="3" type="ORF">DSM112329_04581</name>
</gene>
<feature type="domain" description="Mce/MlaD" evidence="2">
    <location>
        <begin position="58"/>
        <end position="132"/>
    </location>
</feature>
<proteinExistence type="predicted"/>
<protein>
    <recommendedName>
        <fullName evidence="2">Mce/MlaD domain-containing protein</fullName>
    </recommendedName>
</protein>
<feature type="transmembrane region" description="Helical" evidence="1">
    <location>
        <begin position="26"/>
        <end position="47"/>
    </location>
</feature>
<evidence type="ECO:0000256" key="1">
    <source>
        <dbReference type="SAM" id="Phobius"/>
    </source>
</evidence>
<accession>A0AAU7B1A3</accession>